<keyword evidence="3" id="KW-1185">Reference proteome</keyword>
<dbReference type="Proteomes" id="UP001222325">
    <property type="component" value="Unassembled WGS sequence"/>
</dbReference>
<evidence type="ECO:0000256" key="1">
    <source>
        <dbReference type="SAM" id="Phobius"/>
    </source>
</evidence>
<proteinExistence type="predicted"/>
<evidence type="ECO:0000313" key="3">
    <source>
        <dbReference type="Proteomes" id="UP001222325"/>
    </source>
</evidence>
<keyword evidence="1" id="KW-1133">Transmembrane helix</keyword>
<evidence type="ECO:0000313" key="2">
    <source>
        <dbReference type="EMBL" id="KAJ7092466.1"/>
    </source>
</evidence>
<keyword evidence="1" id="KW-0812">Transmembrane</keyword>
<keyword evidence="1" id="KW-0472">Membrane</keyword>
<protein>
    <submittedName>
        <fullName evidence="2">Uncharacterized protein</fullName>
    </submittedName>
</protein>
<sequence length="173" mass="19442">MVSSVSMSHSSSFFFVMKPCRWADTNTLAYPKVSQCTKWRRAGCLLICIEYLTLSSLLDINVLLTTIVLHSLSLSSNLEVVRVVRRFFWVRCINLLLCLLPSLPNISFLVPPLLLPFARGSICHCVPFVVPRCLPESASHGQRPPHKSTWSAKKGKKNMAISIAYFQSRVVTC</sequence>
<feature type="transmembrane region" description="Helical" evidence="1">
    <location>
        <begin position="42"/>
        <end position="68"/>
    </location>
</feature>
<comment type="caution">
    <text evidence="2">The sequence shown here is derived from an EMBL/GenBank/DDBJ whole genome shotgun (WGS) entry which is preliminary data.</text>
</comment>
<dbReference type="EMBL" id="JARJCN010000018">
    <property type="protein sequence ID" value="KAJ7092466.1"/>
    <property type="molecule type" value="Genomic_DNA"/>
</dbReference>
<feature type="transmembrane region" description="Helical" evidence="1">
    <location>
        <begin position="88"/>
        <end position="110"/>
    </location>
</feature>
<accession>A0AAD6U778</accession>
<organism evidence="2 3">
    <name type="scientific">Mycena belliarum</name>
    <dbReference type="NCBI Taxonomy" id="1033014"/>
    <lineage>
        <taxon>Eukaryota</taxon>
        <taxon>Fungi</taxon>
        <taxon>Dikarya</taxon>
        <taxon>Basidiomycota</taxon>
        <taxon>Agaricomycotina</taxon>
        <taxon>Agaricomycetes</taxon>
        <taxon>Agaricomycetidae</taxon>
        <taxon>Agaricales</taxon>
        <taxon>Marasmiineae</taxon>
        <taxon>Mycenaceae</taxon>
        <taxon>Mycena</taxon>
    </lineage>
</organism>
<name>A0AAD6U778_9AGAR</name>
<gene>
    <name evidence="2" type="ORF">B0H15DRAFT_174991</name>
</gene>
<reference evidence="2" key="1">
    <citation type="submission" date="2023-03" db="EMBL/GenBank/DDBJ databases">
        <title>Massive genome expansion in bonnet fungi (Mycena s.s.) driven by repeated elements and novel gene families across ecological guilds.</title>
        <authorList>
            <consortium name="Lawrence Berkeley National Laboratory"/>
            <person name="Harder C.B."/>
            <person name="Miyauchi S."/>
            <person name="Viragh M."/>
            <person name="Kuo A."/>
            <person name="Thoen E."/>
            <person name="Andreopoulos B."/>
            <person name="Lu D."/>
            <person name="Skrede I."/>
            <person name="Drula E."/>
            <person name="Henrissat B."/>
            <person name="Morin E."/>
            <person name="Kohler A."/>
            <person name="Barry K."/>
            <person name="LaButti K."/>
            <person name="Morin E."/>
            <person name="Salamov A."/>
            <person name="Lipzen A."/>
            <person name="Mereny Z."/>
            <person name="Hegedus B."/>
            <person name="Baldrian P."/>
            <person name="Stursova M."/>
            <person name="Weitz H."/>
            <person name="Taylor A."/>
            <person name="Grigoriev I.V."/>
            <person name="Nagy L.G."/>
            <person name="Martin F."/>
            <person name="Kauserud H."/>
        </authorList>
    </citation>
    <scope>NUCLEOTIDE SEQUENCE</scope>
    <source>
        <strain evidence="2">CBHHK173m</strain>
    </source>
</reference>
<dbReference type="AlphaFoldDB" id="A0AAD6U778"/>